<organism evidence="3 4">
    <name type="scientific">Vulgatibacter incomptus</name>
    <dbReference type="NCBI Taxonomy" id="1391653"/>
    <lineage>
        <taxon>Bacteria</taxon>
        <taxon>Pseudomonadati</taxon>
        <taxon>Myxococcota</taxon>
        <taxon>Myxococcia</taxon>
        <taxon>Myxococcales</taxon>
        <taxon>Cystobacterineae</taxon>
        <taxon>Vulgatibacteraceae</taxon>
        <taxon>Vulgatibacter</taxon>
    </lineage>
</organism>
<name>A0A0K1PDP3_9BACT</name>
<proteinExistence type="predicted"/>
<protein>
    <recommendedName>
        <fullName evidence="5">DUF3108 domain-containing protein</fullName>
    </recommendedName>
</protein>
<dbReference type="Proteomes" id="UP000055590">
    <property type="component" value="Chromosome"/>
</dbReference>
<dbReference type="KEGG" id="vin:AKJ08_1606"/>
<dbReference type="AlphaFoldDB" id="A0A0K1PDP3"/>
<dbReference type="PATRIC" id="fig|1391653.3.peg.1688"/>
<accession>A0A0K1PDP3</accession>
<gene>
    <name evidence="3" type="ORF">AKJ08_1606</name>
</gene>
<keyword evidence="4" id="KW-1185">Reference proteome</keyword>
<dbReference type="RefSeq" id="WP_050725563.1">
    <property type="nucleotide sequence ID" value="NZ_CP012332.1"/>
</dbReference>
<feature type="chain" id="PRO_5005465395" description="DUF3108 domain-containing protein" evidence="2">
    <location>
        <begin position="22"/>
        <end position="307"/>
    </location>
</feature>
<evidence type="ECO:0000313" key="3">
    <source>
        <dbReference type="EMBL" id="AKU91219.1"/>
    </source>
</evidence>
<evidence type="ECO:0000256" key="2">
    <source>
        <dbReference type="SAM" id="SignalP"/>
    </source>
</evidence>
<dbReference type="EMBL" id="CP012332">
    <property type="protein sequence ID" value="AKU91219.1"/>
    <property type="molecule type" value="Genomic_DNA"/>
</dbReference>
<evidence type="ECO:0008006" key="5">
    <source>
        <dbReference type="Google" id="ProtNLM"/>
    </source>
</evidence>
<dbReference type="Pfam" id="PF11306">
    <property type="entry name" value="DUF3108"/>
    <property type="match status" value="1"/>
</dbReference>
<feature type="signal peptide" evidence="2">
    <location>
        <begin position="1"/>
        <end position="21"/>
    </location>
</feature>
<dbReference type="InterPro" id="IPR021457">
    <property type="entry name" value="DUF3108"/>
</dbReference>
<feature type="region of interest" description="Disordered" evidence="1">
    <location>
        <begin position="272"/>
        <end position="307"/>
    </location>
</feature>
<evidence type="ECO:0000256" key="1">
    <source>
        <dbReference type="SAM" id="MobiDB-lite"/>
    </source>
</evidence>
<evidence type="ECO:0000313" key="4">
    <source>
        <dbReference type="Proteomes" id="UP000055590"/>
    </source>
</evidence>
<keyword evidence="2" id="KW-0732">Signal</keyword>
<sequence>MLFERVVVAALAIGIALPAAAAPAQSVSATKLAAFQAQTCTPLPPSASKLPWEAGERLSFEIDVMGASAGNLVLIAMPPVGKGTSQELPFRSLAASNSFFSKVRRVRGRSTSYVRAKDFHPRRYEEETNEGGVLRSAQVVFTRPSDGSLMKVDWLRDKEKGHANLRYQNDAFDPVSAAYMMRTLDFREGQSLCFDSYGIRKLWRLKGKVVGLEEVRVPAGTFQAWHVEGLAVRTDDPRSAREIHVWITNDERRLPVAALGVIDLGAVRAQLSSVGKGPDPSEESITAEIASPSPPAPKPATARPLVK</sequence>
<dbReference type="STRING" id="1391653.AKJ08_1606"/>
<reference evidence="3 4" key="1">
    <citation type="submission" date="2015-08" db="EMBL/GenBank/DDBJ databases">
        <authorList>
            <person name="Babu N.S."/>
            <person name="Beckwith C.J."/>
            <person name="Beseler K.G."/>
            <person name="Brison A."/>
            <person name="Carone J.V."/>
            <person name="Caskin T.P."/>
            <person name="Diamond M."/>
            <person name="Durham M.E."/>
            <person name="Foxe J.M."/>
            <person name="Go M."/>
            <person name="Henderson B.A."/>
            <person name="Jones I.B."/>
            <person name="McGettigan J.A."/>
            <person name="Micheletti S.J."/>
            <person name="Nasrallah M.E."/>
            <person name="Ortiz D."/>
            <person name="Piller C.R."/>
            <person name="Privatt S.R."/>
            <person name="Schneider S.L."/>
            <person name="Sharp S."/>
            <person name="Smith T.C."/>
            <person name="Stanton J.D."/>
            <person name="Ullery H.E."/>
            <person name="Wilson R.J."/>
            <person name="Serrano M.G."/>
            <person name="Buck G."/>
            <person name="Lee V."/>
            <person name="Wang Y."/>
            <person name="Carvalho R."/>
            <person name="Voegtly L."/>
            <person name="Shi R."/>
            <person name="Duckworth R."/>
            <person name="Johnson A."/>
            <person name="Loviza R."/>
            <person name="Walstead R."/>
            <person name="Shah Z."/>
            <person name="Kiflezghi M."/>
            <person name="Wade K."/>
            <person name="Ball S.L."/>
            <person name="Bradley K.W."/>
            <person name="Asai D.J."/>
            <person name="Bowman C.A."/>
            <person name="Russell D.A."/>
            <person name="Pope W.H."/>
            <person name="Jacobs-Sera D."/>
            <person name="Hendrix R.W."/>
            <person name="Hatfull G.F."/>
        </authorList>
    </citation>
    <scope>NUCLEOTIDE SEQUENCE [LARGE SCALE GENOMIC DNA]</scope>
    <source>
        <strain evidence="3 4">DSM 27710</strain>
    </source>
</reference>